<feature type="region of interest" description="Disordered" evidence="1">
    <location>
        <begin position="1"/>
        <end position="20"/>
    </location>
</feature>
<dbReference type="Proteomes" id="UP000521943">
    <property type="component" value="Unassembled WGS sequence"/>
</dbReference>
<comment type="caution">
    <text evidence="2">The sequence shown here is derived from an EMBL/GenBank/DDBJ whole genome shotgun (WGS) entry which is preliminary data.</text>
</comment>
<organism evidence="2 3">
    <name type="scientific">Ephemerocybe angulata</name>
    <dbReference type="NCBI Taxonomy" id="980116"/>
    <lineage>
        <taxon>Eukaryota</taxon>
        <taxon>Fungi</taxon>
        <taxon>Dikarya</taxon>
        <taxon>Basidiomycota</taxon>
        <taxon>Agaricomycotina</taxon>
        <taxon>Agaricomycetes</taxon>
        <taxon>Agaricomycetidae</taxon>
        <taxon>Agaricales</taxon>
        <taxon>Agaricineae</taxon>
        <taxon>Psathyrellaceae</taxon>
        <taxon>Ephemerocybe</taxon>
    </lineage>
</organism>
<name>A0A8H6HH30_9AGAR</name>
<accession>A0A8H6HH30</accession>
<evidence type="ECO:0000256" key="1">
    <source>
        <dbReference type="SAM" id="MobiDB-lite"/>
    </source>
</evidence>
<feature type="region of interest" description="Disordered" evidence="1">
    <location>
        <begin position="157"/>
        <end position="230"/>
    </location>
</feature>
<feature type="compositionally biased region" description="Basic and acidic residues" evidence="1">
    <location>
        <begin position="180"/>
        <end position="196"/>
    </location>
</feature>
<dbReference type="AlphaFoldDB" id="A0A8H6HH30"/>
<evidence type="ECO:0000313" key="3">
    <source>
        <dbReference type="Proteomes" id="UP000521943"/>
    </source>
</evidence>
<proteinExistence type="predicted"/>
<feature type="compositionally biased region" description="Polar residues" evidence="1">
    <location>
        <begin position="207"/>
        <end position="217"/>
    </location>
</feature>
<reference evidence="2 3" key="1">
    <citation type="submission" date="2020-07" db="EMBL/GenBank/DDBJ databases">
        <title>Comparative genomics of pyrophilous fungi reveals a link between fire events and developmental genes.</title>
        <authorList>
            <consortium name="DOE Joint Genome Institute"/>
            <person name="Steindorff A.S."/>
            <person name="Carver A."/>
            <person name="Calhoun S."/>
            <person name="Stillman K."/>
            <person name="Liu H."/>
            <person name="Lipzen A."/>
            <person name="Pangilinan J."/>
            <person name="Labutti K."/>
            <person name="Bruns T.D."/>
            <person name="Grigoriev I.V."/>
        </authorList>
    </citation>
    <scope>NUCLEOTIDE SEQUENCE [LARGE SCALE GENOMIC DNA]</scope>
    <source>
        <strain evidence="2 3">CBS 144469</strain>
    </source>
</reference>
<feature type="compositionally biased region" description="Basic and acidic residues" evidence="1">
    <location>
        <begin position="219"/>
        <end position="230"/>
    </location>
</feature>
<gene>
    <name evidence="2" type="ORF">DFP72DRAFT_855519</name>
</gene>
<protein>
    <submittedName>
        <fullName evidence="2">Uncharacterized protein</fullName>
    </submittedName>
</protein>
<keyword evidence="3" id="KW-1185">Reference proteome</keyword>
<feature type="compositionally biased region" description="Polar residues" evidence="1">
    <location>
        <begin position="78"/>
        <end position="87"/>
    </location>
</feature>
<sequence length="230" mass="25835">MSFASTNCAKPLPRMEEGTNSYPRFTINLEHLKRSVRGKPKWMKRRENGICPHWHQAERSHLEARPVVFESLPPSLVTCTKSPTNDHPQAKALPGADRPANPQSRPKDNLRAPNPGVILNIDESISISNGYQDFSDVIEVTPSRAHEVCVGPNIRWSPRTKTKQMNENPKGAPGESLETMTEKRRGYGNRGKEKTQESAIEVPTGRPHNQQGDSSMKPQRREIGWTETKA</sequence>
<evidence type="ECO:0000313" key="2">
    <source>
        <dbReference type="EMBL" id="KAF6746260.1"/>
    </source>
</evidence>
<feature type="region of interest" description="Disordered" evidence="1">
    <location>
        <begin position="78"/>
        <end position="114"/>
    </location>
</feature>
<dbReference type="EMBL" id="JACGCI010000094">
    <property type="protein sequence ID" value="KAF6746260.1"/>
    <property type="molecule type" value="Genomic_DNA"/>
</dbReference>